<dbReference type="InterPro" id="IPR039431">
    <property type="entry name" value="Vta1/CALS_N"/>
</dbReference>
<evidence type="ECO:0000256" key="3">
    <source>
        <dbReference type="ARBA" id="ARBA00007895"/>
    </source>
</evidence>
<organism evidence="11 12">
    <name type="scientific">Romanomermis culicivorax</name>
    <name type="common">Nematode worm</name>
    <dbReference type="NCBI Taxonomy" id="13658"/>
    <lineage>
        <taxon>Eukaryota</taxon>
        <taxon>Metazoa</taxon>
        <taxon>Ecdysozoa</taxon>
        <taxon>Nematoda</taxon>
        <taxon>Enoplea</taxon>
        <taxon>Dorylaimia</taxon>
        <taxon>Mermithida</taxon>
        <taxon>Mermithoidea</taxon>
        <taxon>Mermithidae</taxon>
        <taxon>Romanomermis</taxon>
    </lineage>
</organism>
<evidence type="ECO:0000313" key="12">
    <source>
        <dbReference type="WBParaSite" id="nRc.2.0.1.t21573-RA"/>
    </source>
</evidence>
<dbReference type="GO" id="GO:0005771">
    <property type="term" value="C:multivesicular body"/>
    <property type="evidence" value="ECO:0007669"/>
    <property type="project" value="TreeGrafter"/>
</dbReference>
<dbReference type="AlphaFoldDB" id="A0A915J756"/>
<dbReference type="InterPro" id="IPR041212">
    <property type="entry name" value="Vta1_C"/>
</dbReference>
<feature type="domain" description="Rho-GAP" evidence="10">
    <location>
        <begin position="400"/>
        <end position="593"/>
    </location>
</feature>
<dbReference type="InterPro" id="IPR000198">
    <property type="entry name" value="RhoGAP_dom"/>
</dbReference>
<evidence type="ECO:0000256" key="9">
    <source>
        <dbReference type="SAM" id="MobiDB-lite"/>
    </source>
</evidence>
<dbReference type="InterPro" id="IPR008936">
    <property type="entry name" value="Rho_GTPase_activation_prot"/>
</dbReference>
<dbReference type="GO" id="GO:0010008">
    <property type="term" value="C:endosome membrane"/>
    <property type="evidence" value="ECO:0007669"/>
    <property type="project" value="UniProtKB-SubCell"/>
</dbReference>
<dbReference type="Pfam" id="PF00620">
    <property type="entry name" value="RhoGAP"/>
    <property type="match status" value="1"/>
</dbReference>
<dbReference type="InterPro" id="IPR044538">
    <property type="entry name" value="Vta1-like"/>
</dbReference>
<keyword evidence="5" id="KW-0963">Cytoplasm</keyword>
<proteinExistence type="inferred from homology"/>
<keyword evidence="6" id="KW-0967">Endosome</keyword>
<dbReference type="Pfam" id="PF04652">
    <property type="entry name" value="Vta1"/>
    <property type="match status" value="1"/>
</dbReference>
<feature type="region of interest" description="Disordered" evidence="9">
    <location>
        <begin position="277"/>
        <end position="315"/>
    </location>
</feature>
<evidence type="ECO:0000256" key="2">
    <source>
        <dbReference type="ARBA" id="ARBA00004496"/>
    </source>
</evidence>
<evidence type="ECO:0000313" key="11">
    <source>
        <dbReference type="Proteomes" id="UP000887565"/>
    </source>
</evidence>
<evidence type="ECO:0000256" key="7">
    <source>
        <dbReference type="ARBA" id="ARBA00022927"/>
    </source>
</evidence>
<reference evidence="12" key="1">
    <citation type="submission" date="2022-11" db="UniProtKB">
        <authorList>
            <consortium name="WormBaseParasite"/>
        </authorList>
    </citation>
    <scope>IDENTIFICATION</scope>
</reference>
<name>A0A915J756_ROMCU</name>
<dbReference type="Pfam" id="PF18097">
    <property type="entry name" value="Vta1_C"/>
    <property type="match status" value="1"/>
</dbReference>
<keyword evidence="8" id="KW-0472">Membrane</keyword>
<protein>
    <submittedName>
        <fullName evidence="12">Rho-GAP domain-containing protein</fullName>
    </submittedName>
</protein>
<feature type="region of interest" description="Disordered" evidence="9">
    <location>
        <begin position="333"/>
        <end position="396"/>
    </location>
</feature>
<dbReference type="SUPFAM" id="SSF48350">
    <property type="entry name" value="GTPase activation domain, GAP"/>
    <property type="match status" value="1"/>
</dbReference>
<feature type="compositionally biased region" description="Polar residues" evidence="9">
    <location>
        <begin position="376"/>
        <end position="386"/>
    </location>
</feature>
<dbReference type="Gene3D" id="1.20.5.420">
    <property type="entry name" value="Immunoglobulin FC, subunit C"/>
    <property type="match status" value="1"/>
</dbReference>
<keyword evidence="7" id="KW-0653">Protein transport</keyword>
<evidence type="ECO:0000256" key="5">
    <source>
        <dbReference type="ARBA" id="ARBA00022490"/>
    </source>
</evidence>
<dbReference type="GO" id="GO:0007165">
    <property type="term" value="P:signal transduction"/>
    <property type="evidence" value="ECO:0007669"/>
    <property type="project" value="InterPro"/>
</dbReference>
<feature type="compositionally biased region" description="Basic and acidic residues" evidence="9">
    <location>
        <begin position="303"/>
        <end position="315"/>
    </location>
</feature>
<dbReference type="Gene3D" id="1.10.555.10">
    <property type="entry name" value="Rho GTPase activation protein"/>
    <property type="match status" value="1"/>
</dbReference>
<dbReference type="Gene3D" id="1.25.40.270">
    <property type="entry name" value="Vacuolar protein sorting-associated protein vta1"/>
    <property type="match status" value="1"/>
</dbReference>
<sequence length="608" mass="67936">MANIPASYKPILHYLKIAQEHRQRDASIYYWCAYYGLQCAMKIDKKSPDCVKFLTNTLGELETMKKQHKDDEMLTSEIVAQAHIEEYALKLFSYADNEDRGGNFNKNVVKAFYTSGYLFDVLSVFGELDPKIVEARKYAKFKAAYIHNCLKNGETPQCGPIANDGSGAGPDINAEAGTSNLPGIESIAKPANPNIGVTVTETPSVAVTDYSSSKLDVYIKAQKFCKQACTALDYEDEKTAIENLTNALNLLTHVRIFFMDTSPDREAPIHYQNKFSKSSFSSHSDVSLDGKEDKRDRKAAKGSKKDQQGYCHLERASSEEELVDGQFRSKPKKSNVFGKLKSKSKTVSLDEKVPTSSKNSASSGKHSTTKHVKNSKVGSDTPSSPNKDGRGTGNRPVFGLPLRHALKNNPCHDRILIPAVFRMCIDYINENGLKVEGIYRLSPSKSQLEELKQVIDSGILSLQYDVLLLKDPLCAAALLKTFLRELPDDLLTTDLHAEFEQAVEKSKTSEECIERVKGLLNHLPESNRILLAYLFCHMKMIIDNAEYNKMTLANIGLVLQPALNWKQSLLNVFLQHSVNLFSDVKIRSYWDVAALFNAMFFCAMMGIN</sequence>
<dbReference type="PANTHER" id="PTHR46009">
    <property type="entry name" value="VACUOLAR PROTEIN SORTING-ASSOCIATED PROTEIN VTA1 HOMOLOG"/>
    <property type="match status" value="1"/>
</dbReference>
<comment type="subcellular location">
    <subcellularLocation>
        <location evidence="2">Cytoplasm</location>
    </subcellularLocation>
    <subcellularLocation>
        <location evidence="1">Endosome membrane</location>
        <topology evidence="1">Peripheral membrane protein</topology>
    </subcellularLocation>
</comment>
<keyword evidence="4" id="KW-0813">Transport</keyword>
<feature type="compositionally biased region" description="Low complexity" evidence="9">
    <location>
        <begin position="356"/>
        <end position="366"/>
    </location>
</feature>
<dbReference type="WBParaSite" id="nRc.2.0.1.t21573-RA">
    <property type="protein sequence ID" value="nRc.2.0.1.t21573-RA"/>
    <property type="gene ID" value="nRc.2.0.1.g21573"/>
</dbReference>
<accession>A0A915J756</accession>
<dbReference type="PANTHER" id="PTHR46009:SF1">
    <property type="entry name" value="VACUOLAR PROTEIN SORTING-ASSOCIATED PROTEIN VTA1 HOMOLOG"/>
    <property type="match status" value="1"/>
</dbReference>
<dbReference type="Proteomes" id="UP000887565">
    <property type="component" value="Unplaced"/>
</dbReference>
<dbReference type="SMART" id="SM00324">
    <property type="entry name" value="RhoGAP"/>
    <property type="match status" value="1"/>
</dbReference>
<dbReference type="InterPro" id="IPR023175">
    <property type="entry name" value="Vta1/CALS_N_sf"/>
</dbReference>
<evidence type="ECO:0000256" key="6">
    <source>
        <dbReference type="ARBA" id="ARBA00022753"/>
    </source>
</evidence>
<feature type="compositionally biased region" description="Basic and acidic residues" evidence="9">
    <location>
        <begin position="286"/>
        <end position="296"/>
    </location>
</feature>
<evidence type="ECO:0000256" key="4">
    <source>
        <dbReference type="ARBA" id="ARBA00022448"/>
    </source>
</evidence>
<evidence type="ECO:0000259" key="10">
    <source>
        <dbReference type="PROSITE" id="PS50238"/>
    </source>
</evidence>
<dbReference type="OMA" id="REAPIHY"/>
<keyword evidence="11" id="KW-1185">Reference proteome</keyword>
<dbReference type="GO" id="GO:0032511">
    <property type="term" value="P:late endosome to vacuole transport via multivesicular body sorting pathway"/>
    <property type="evidence" value="ECO:0007669"/>
    <property type="project" value="InterPro"/>
</dbReference>
<dbReference type="GO" id="GO:0015031">
    <property type="term" value="P:protein transport"/>
    <property type="evidence" value="ECO:0007669"/>
    <property type="project" value="UniProtKB-KW"/>
</dbReference>
<evidence type="ECO:0000256" key="1">
    <source>
        <dbReference type="ARBA" id="ARBA00004481"/>
    </source>
</evidence>
<dbReference type="PROSITE" id="PS50238">
    <property type="entry name" value="RHOGAP"/>
    <property type="match status" value="1"/>
</dbReference>
<comment type="similarity">
    <text evidence="3">Belongs to the VTA1 family.</text>
</comment>
<evidence type="ECO:0000256" key="8">
    <source>
        <dbReference type="ARBA" id="ARBA00023136"/>
    </source>
</evidence>